<dbReference type="Gene3D" id="3.20.20.70">
    <property type="entry name" value="Aldolase class I"/>
    <property type="match status" value="1"/>
</dbReference>
<accession>A0ABV7JIU6</accession>
<dbReference type="SUPFAM" id="SSF51366">
    <property type="entry name" value="Ribulose-phoshate binding barrel"/>
    <property type="match status" value="1"/>
</dbReference>
<dbReference type="PANTHER" id="PTHR42894:SF1">
    <property type="entry name" value="N-(5'-PHOSPHORIBOSYL)ANTHRANILATE ISOMERASE"/>
    <property type="match status" value="1"/>
</dbReference>
<keyword evidence="12" id="KW-1185">Reference proteome</keyword>
<reference evidence="12" key="1">
    <citation type="journal article" date="2019" name="Int. J. Syst. Evol. Microbiol.">
        <title>The Global Catalogue of Microorganisms (GCM) 10K type strain sequencing project: providing services to taxonomists for standard genome sequencing and annotation.</title>
        <authorList>
            <consortium name="The Broad Institute Genomics Platform"/>
            <consortium name="The Broad Institute Genome Sequencing Center for Infectious Disease"/>
            <person name="Wu L."/>
            <person name="Ma J."/>
        </authorList>
    </citation>
    <scope>NUCLEOTIDE SEQUENCE [LARGE SCALE GENOMIC DNA]</scope>
    <source>
        <strain evidence="12">KCTC 52416</strain>
    </source>
</reference>
<dbReference type="HAMAP" id="MF_00135">
    <property type="entry name" value="PRAI"/>
    <property type="match status" value="1"/>
</dbReference>
<gene>
    <name evidence="9" type="primary">trpF</name>
    <name evidence="11" type="ORF">ACFOET_04055</name>
</gene>
<sequence length="212" mass="23323">MTKIKICGLKYPDNIREVLALRPDYLGFIFHPGSKRYVGSLDAAWIAGLQGPAKKTGVFVNADVSVVRAAVNQYRFEAVQLHGNESAAYCSKLTDLGVEIIKAFGIGEAFDWSALAAYEQVADYYLFDTKSAQHGGTGVRFNWDLLGKYRSGKPFFLSGGLSAENVQDALRLGDSRLYALDLNSKFEVGPGNKNIELLKRTLQTISDERISS</sequence>
<dbReference type="GO" id="GO:0016853">
    <property type="term" value="F:isomerase activity"/>
    <property type="evidence" value="ECO:0007669"/>
    <property type="project" value="UniProtKB-KW"/>
</dbReference>
<evidence type="ECO:0000256" key="5">
    <source>
        <dbReference type="ARBA" id="ARBA00022605"/>
    </source>
</evidence>
<dbReference type="InterPro" id="IPR044643">
    <property type="entry name" value="TrpF_fam"/>
</dbReference>
<dbReference type="InterPro" id="IPR013785">
    <property type="entry name" value="Aldolase_TIM"/>
</dbReference>
<evidence type="ECO:0000259" key="10">
    <source>
        <dbReference type="Pfam" id="PF00697"/>
    </source>
</evidence>
<comment type="similarity">
    <text evidence="9">Belongs to the TrpF family.</text>
</comment>
<keyword evidence="7 9" id="KW-0057">Aromatic amino acid biosynthesis</keyword>
<keyword evidence="8 9" id="KW-0413">Isomerase</keyword>
<keyword evidence="5 9" id="KW-0028">Amino-acid biosynthesis</keyword>
<evidence type="ECO:0000313" key="12">
    <source>
        <dbReference type="Proteomes" id="UP001595526"/>
    </source>
</evidence>
<proteinExistence type="inferred from homology"/>
<dbReference type="RefSeq" id="WP_379019830.1">
    <property type="nucleotide sequence ID" value="NZ_JBHRTA010000009.1"/>
</dbReference>
<evidence type="ECO:0000256" key="9">
    <source>
        <dbReference type="HAMAP-Rule" id="MF_00135"/>
    </source>
</evidence>
<comment type="catalytic activity">
    <reaction evidence="1 9">
        <text>N-(5-phospho-beta-D-ribosyl)anthranilate = 1-(2-carboxyphenylamino)-1-deoxy-D-ribulose 5-phosphate</text>
        <dbReference type="Rhea" id="RHEA:21540"/>
        <dbReference type="ChEBI" id="CHEBI:18277"/>
        <dbReference type="ChEBI" id="CHEBI:58613"/>
        <dbReference type="EC" id="5.3.1.24"/>
    </reaction>
</comment>
<evidence type="ECO:0000256" key="3">
    <source>
        <dbReference type="ARBA" id="ARBA00012572"/>
    </source>
</evidence>
<dbReference type="PANTHER" id="PTHR42894">
    <property type="entry name" value="N-(5'-PHOSPHORIBOSYL)ANTHRANILATE ISOMERASE"/>
    <property type="match status" value="1"/>
</dbReference>
<protein>
    <recommendedName>
        <fullName evidence="4 9">N-(5'-phosphoribosyl)anthranilate isomerase</fullName>
        <shortName evidence="9">PRAI</shortName>
        <ecNumber evidence="3 9">5.3.1.24</ecNumber>
    </recommendedName>
</protein>
<dbReference type="EC" id="5.3.1.24" evidence="3 9"/>
<evidence type="ECO:0000256" key="4">
    <source>
        <dbReference type="ARBA" id="ARBA00022272"/>
    </source>
</evidence>
<comment type="pathway">
    <text evidence="2 9">Amino-acid biosynthesis; L-tryptophan biosynthesis; L-tryptophan from chorismate: step 3/5.</text>
</comment>
<dbReference type="InterPro" id="IPR011060">
    <property type="entry name" value="RibuloseP-bd_barrel"/>
</dbReference>
<comment type="caution">
    <text evidence="11">The sequence shown here is derived from an EMBL/GenBank/DDBJ whole genome shotgun (WGS) entry which is preliminary data.</text>
</comment>
<feature type="domain" description="N-(5'phosphoribosyl) anthranilate isomerase (PRAI)" evidence="10">
    <location>
        <begin position="4"/>
        <end position="203"/>
    </location>
</feature>
<evidence type="ECO:0000313" key="11">
    <source>
        <dbReference type="EMBL" id="MFC3196780.1"/>
    </source>
</evidence>
<dbReference type="Proteomes" id="UP001595526">
    <property type="component" value="Unassembled WGS sequence"/>
</dbReference>
<dbReference type="Pfam" id="PF00697">
    <property type="entry name" value="PRAI"/>
    <property type="match status" value="1"/>
</dbReference>
<name>A0ABV7JIU6_9SPHI</name>
<dbReference type="InterPro" id="IPR001240">
    <property type="entry name" value="PRAI_dom"/>
</dbReference>
<evidence type="ECO:0000256" key="2">
    <source>
        <dbReference type="ARBA" id="ARBA00004664"/>
    </source>
</evidence>
<evidence type="ECO:0000256" key="6">
    <source>
        <dbReference type="ARBA" id="ARBA00022822"/>
    </source>
</evidence>
<keyword evidence="6 9" id="KW-0822">Tryptophan biosynthesis</keyword>
<dbReference type="EMBL" id="JBHRTA010000009">
    <property type="protein sequence ID" value="MFC3196780.1"/>
    <property type="molecule type" value="Genomic_DNA"/>
</dbReference>
<evidence type="ECO:0000256" key="7">
    <source>
        <dbReference type="ARBA" id="ARBA00023141"/>
    </source>
</evidence>
<evidence type="ECO:0000256" key="8">
    <source>
        <dbReference type="ARBA" id="ARBA00023235"/>
    </source>
</evidence>
<dbReference type="CDD" id="cd00405">
    <property type="entry name" value="PRAI"/>
    <property type="match status" value="1"/>
</dbReference>
<evidence type="ECO:0000256" key="1">
    <source>
        <dbReference type="ARBA" id="ARBA00001164"/>
    </source>
</evidence>
<organism evidence="11 12">
    <name type="scientific">Parapedobacter deserti</name>
    <dbReference type="NCBI Taxonomy" id="1912957"/>
    <lineage>
        <taxon>Bacteria</taxon>
        <taxon>Pseudomonadati</taxon>
        <taxon>Bacteroidota</taxon>
        <taxon>Sphingobacteriia</taxon>
        <taxon>Sphingobacteriales</taxon>
        <taxon>Sphingobacteriaceae</taxon>
        <taxon>Parapedobacter</taxon>
    </lineage>
</organism>